<evidence type="ECO:0000256" key="1">
    <source>
        <dbReference type="ARBA" id="ARBA00001933"/>
    </source>
</evidence>
<name>A0ABT0BJ85_9SPHN</name>
<keyword evidence="7" id="KW-0093">Biotin biosynthesis</keyword>
<dbReference type="RefSeq" id="WP_244024417.1">
    <property type="nucleotide sequence ID" value="NZ_JALHLF010000199.1"/>
</dbReference>
<comment type="caution">
    <text evidence="14">The sequence shown here is derived from an EMBL/GenBank/DDBJ whole genome shotgun (WGS) entry which is preliminary data.</text>
</comment>
<evidence type="ECO:0000256" key="11">
    <source>
        <dbReference type="ARBA" id="ARBA00047715"/>
    </source>
</evidence>
<gene>
    <name evidence="14" type="ORF">MTR62_20435</name>
</gene>
<dbReference type="InterPro" id="IPR004839">
    <property type="entry name" value="Aminotransferase_I/II_large"/>
</dbReference>
<dbReference type="PROSITE" id="PS00599">
    <property type="entry name" value="AA_TRANSFER_CLASS_2"/>
    <property type="match status" value="1"/>
</dbReference>
<dbReference type="Pfam" id="PF00155">
    <property type="entry name" value="Aminotran_1_2"/>
    <property type="match status" value="1"/>
</dbReference>
<dbReference type="Gene3D" id="3.90.1150.10">
    <property type="entry name" value="Aspartate Aminotransferase, domain 1"/>
    <property type="match status" value="1"/>
</dbReference>
<keyword evidence="8 12" id="KW-0663">Pyridoxal phosphate</keyword>
<evidence type="ECO:0000256" key="12">
    <source>
        <dbReference type="RuleBase" id="RU003693"/>
    </source>
</evidence>
<comment type="cofactor">
    <cofactor evidence="1 12">
        <name>pyridoxal 5'-phosphate</name>
        <dbReference type="ChEBI" id="CHEBI:597326"/>
    </cofactor>
</comment>
<dbReference type="Proteomes" id="UP001162881">
    <property type="component" value="Unassembled WGS sequence"/>
</dbReference>
<evidence type="ECO:0000259" key="13">
    <source>
        <dbReference type="Pfam" id="PF00155"/>
    </source>
</evidence>
<dbReference type="EMBL" id="JALHLF010000199">
    <property type="protein sequence ID" value="MCJ2185033.1"/>
    <property type="molecule type" value="Genomic_DNA"/>
</dbReference>
<keyword evidence="15" id="KW-1185">Reference proteome</keyword>
<organism evidence="14 15">
    <name type="scientific">Novosphingobium organovorum</name>
    <dbReference type="NCBI Taxonomy" id="2930092"/>
    <lineage>
        <taxon>Bacteria</taxon>
        <taxon>Pseudomonadati</taxon>
        <taxon>Pseudomonadota</taxon>
        <taxon>Alphaproteobacteria</taxon>
        <taxon>Sphingomonadales</taxon>
        <taxon>Sphingomonadaceae</taxon>
        <taxon>Novosphingobium</taxon>
    </lineage>
</organism>
<keyword evidence="6" id="KW-0808">Transferase</keyword>
<dbReference type="InterPro" id="IPR015421">
    <property type="entry name" value="PyrdxlP-dep_Trfase_major"/>
</dbReference>
<evidence type="ECO:0000256" key="2">
    <source>
        <dbReference type="ARBA" id="ARBA00004746"/>
    </source>
</evidence>
<dbReference type="Gene3D" id="3.40.640.10">
    <property type="entry name" value="Type I PLP-dependent aspartate aminotransferase-like (Major domain)"/>
    <property type="match status" value="1"/>
</dbReference>
<reference evidence="14" key="1">
    <citation type="submission" date="2022-03" db="EMBL/GenBank/DDBJ databases">
        <title>Identification of a novel bacterium isolated from mangrove sediments.</title>
        <authorList>
            <person name="Pan X."/>
        </authorList>
    </citation>
    <scope>NUCLEOTIDE SEQUENCE</scope>
    <source>
        <strain evidence="14">B1949</strain>
    </source>
</reference>
<comment type="catalytic activity">
    <reaction evidence="11">
        <text>6-carboxyhexanoyl-[ACP] + L-alanine + H(+) = (8S)-8-amino-7-oxononanoate + holo-[ACP] + CO2</text>
        <dbReference type="Rhea" id="RHEA:42288"/>
        <dbReference type="Rhea" id="RHEA-COMP:9685"/>
        <dbReference type="Rhea" id="RHEA-COMP:9955"/>
        <dbReference type="ChEBI" id="CHEBI:15378"/>
        <dbReference type="ChEBI" id="CHEBI:16526"/>
        <dbReference type="ChEBI" id="CHEBI:57972"/>
        <dbReference type="ChEBI" id="CHEBI:64479"/>
        <dbReference type="ChEBI" id="CHEBI:78846"/>
        <dbReference type="ChEBI" id="CHEBI:149468"/>
        <dbReference type="EC" id="2.3.1.47"/>
    </reaction>
</comment>
<evidence type="ECO:0000256" key="9">
    <source>
        <dbReference type="ARBA" id="ARBA00032610"/>
    </source>
</evidence>
<dbReference type="SUPFAM" id="SSF53383">
    <property type="entry name" value="PLP-dependent transferases"/>
    <property type="match status" value="1"/>
</dbReference>
<dbReference type="InterPro" id="IPR001917">
    <property type="entry name" value="Aminotrans_II_pyridoxalP_BS"/>
</dbReference>
<evidence type="ECO:0000256" key="7">
    <source>
        <dbReference type="ARBA" id="ARBA00022756"/>
    </source>
</evidence>
<dbReference type="InterPro" id="IPR015422">
    <property type="entry name" value="PyrdxlP-dep_Trfase_small"/>
</dbReference>
<sequence length="387" mass="40070">MTRLDPFFTAALARIDRAGQRRVLRPAALAAEGRIVREGRRLIDFSSNDYLGLARHPELSARAVAWTQALGTGSGASRLVTGTSAEQLALEARIARFKHAEAALIFASGWQANAAVIAALAAAVPGLAVYTDRLIHASMHAGLAMAGVRQIRFRHNDLDHLETLLASKGADAPARLILTESVFSMDGDRADLPRLAAIAEAHQAALYVDEAHATGVLGPAGAGLCAQVPGQVDLVMGTFSKALGGFGAYVAGSQALIDYLVNTASGFIFTTAPPPAMLGAIDAALDLVPTLEAERVHLAALGVQLRTGLRALGLDCGESSTQIVPAVIGAEADALALSARLEDAGFLVSAIRPPTVPPGTSRLRIALRAGHSAADVDALLTALGDAR</sequence>
<evidence type="ECO:0000256" key="3">
    <source>
        <dbReference type="ARBA" id="ARBA00010008"/>
    </source>
</evidence>
<dbReference type="InterPro" id="IPR050087">
    <property type="entry name" value="AON_synthase_class-II"/>
</dbReference>
<evidence type="ECO:0000256" key="8">
    <source>
        <dbReference type="ARBA" id="ARBA00022898"/>
    </source>
</evidence>
<evidence type="ECO:0000256" key="5">
    <source>
        <dbReference type="ARBA" id="ARBA00013187"/>
    </source>
</evidence>
<comment type="subunit">
    <text evidence="4">Homodimer.</text>
</comment>
<feature type="domain" description="Aminotransferase class I/classII large" evidence="13">
    <location>
        <begin position="42"/>
        <end position="383"/>
    </location>
</feature>
<evidence type="ECO:0000313" key="14">
    <source>
        <dbReference type="EMBL" id="MCJ2185033.1"/>
    </source>
</evidence>
<evidence type="ECO:0000256" key="10">
    <source>
        <dbReference type="ARBA" id="ARBA00033381"/>
    </source>
</evidence>
<comment type="similarity">
    <text evidence="3">Belongs to the class-II pyridoxal-phosphate-dependent aminotransferase family. BioF subfamily.</text>
</comment>
<protein>
    <recommendedName>
        <fullName evidence="5">8-amino-7-oxononanoate synthase</fullName>
        <ecNumber evidence="5">2.3.1.47</ecNumber>
    </recommendedName>
    <alternativeName>
        <fullName evidence="9">7-keto-8-amino-pelargonic acid synthase</fullName>
    </alternativeName>
    <alternativeName>
        <fullName evidence="10">8-amino-7-ketopelargonate synthase</fullName>
    </alternativeName>
</protein>
<evidence type="ECO:0000313" key="15">
    <source>
        <dbReference type="Proteomes" id="UP001162881"/>
    </source>
</evidence>
<dbReference type="InterPro" id="IPR015424">
    <property type="entry name" value="PyrdxlP-dep_Trfase"/>
</dbReference>
<dbReference type="PANTHER" id="PTHR13693:SF100">
    <property type="entry name" value="8-AMINO-7-OXONONANOATE SYNTHASE"/>
    <property type="match status" value="1"/>
</dbReference>
<proteinExistence type="inferred from homology"/>
<dbReference type="PANTHER" id="PTHR13693">
    <property type="entry name" value="CLASS II AMINOTRANSFERASE/8-AMINO-7-OXONONANOATE SYNTHASE"/>
    <property type="match status" value="1"/>
</dbReference>
<accession>A0ABT0BJ85</accession>
<comment type="pathway">
    <text evidence="2">Cofactor biosynthesis; biotin biosynthesis.</text>
</comment>
<evidence type="ECO:0000256" key="6">
    <source>
        <dbReference type="ARBA" id="ARBA00022679"/>
    </source>
</evidence>
<evidence type="ECO:0000256" key="4">
    <source>
        <dbReference type="ARBA" id="ARBA00011738"/>
    </source>
</evidence>
<dbReference type="EC" id="2.3.1.47" evidence="5"/>